<comment type="caution">
    <text evidence="2">The sequence shown here is derived from an EMBL/GenBank/DDBJ whole genome shotgun (WGS) entry which is preliminary data.</text>
</comment>
<name>A0ABD0KZ03_9CAEN</name>
<evidence type="ECO:0000313" key="2">
    <source>
        <dbReference type="EMBL" id="KAK7492183.1"/>
    </source>
</evidence>
<dbReference type="Proteomes" id="UP001519460">
    <property type="component" value="Unassembled WGS sequence"/>
</dbReference>
<accession>A0ABD0KZ03</accession>
<keyword evidence="3" id="KW-1185">Reference proteome</keyword>
<dbReference type="EMBL" id="JACVVK020000106">
    <property type="protein sequence ID" value="KAK7492183.1"/>
    <property type="molecule type" value="Genomic_DNA"/>
</dbReference>
<evidence type="ECO:0000256" key="1">
    <source>
        <dbReference type="SAM" id="MobiDB-lite"/>
    </source>
</evidence>
<feature type="compositionally biased region" description="Basic and acidic residues" evidence="1">
    <location>
        <begin position="60"/>
        <end position="70"/>
    </location>
</feature>
<protein>
    <submittedName>
        <fullName evidence="2">Uncharacterized protein</fullName>
    </submittedName>
</protein>
<sequence>MHRPRYLSHPVDAASGTPPVPLPVEDGFCTLPLSAGDVSGTLPADTVLQASGAGSDEDLGGFKEDGGERKNGAGRFGCKVTFVDEGIKEKESFCRPRFPTMVRRQLSIADRARALAWLQDGETQRSVAQRLNVSVIGRLWQRLQVTARLINRQRSGRPRSTTQREDVDRYLTNTALRQRRGTARGP</sequence>
<evidence type="ECO:0000313" key="3">
    <source>
        <dbReference type="Proteomes" id="UP001519460"/>
    </source>
</evidence>
<dbReference type="AlphaFoldDB" id="A0ABD0KZ03"/>
<feature type="region of interest" description="Disordered" evidence="1">
    <location>
        <begin position="51"/>
        <end position="70"/>
    </location>
</feature>
<organism evidence="2 3">
    <name type="scientific">Batillaria attramentaria</name>
    <dbReference type="NCBI Taxonomy" id="370345"/>
    <lineage>
        <taxon>Eukaryota</taxon>
        <taxon>Metazoa</taxon>
        <taxon>Spiralia</taxon>
        <taxon>Lophotrochozoa</taxon>
        <taxon>Mollusca</taxon>
        <taxon>Gastropoda</taxon>
        <taxon>Caenogastropoda</taxon>
        <taxon>Sorbeoconcha</taxon>
        <taxon>Cerithioidea</taxon>
        <taxon>Batillariidae</taxon>
        <taxon>Batillaria</taxon>
    </lineage>
</organism>
<dbReference type="SUPFAM" id="SSF46689">
    <property type="entry name" value="Homeodomain-like"/>
    <property type="match status" value="1"/>
</dbReference>
<reference evidence="2 3" key="1">
    <citation type="journal article" date="2023" name="Sci. Data">
        <title>Genome assembly of the Korean intertidal mud-creeper Batillaria attramentaria.</title>
        <authorList>
            <person name="Patra A.K."/>
            <person name="Ho P.T."/>
            <person name="Jun S."/>
            <person name="Lee S.J."/>
            <person name="Kim Y."/>
            <person name="Won Y.J."/>
        </authorList>
    </citation>
    <scope>NUCLEOTIDE SEQUENCE [LARGE SCALE GENOMIC DNA]</scope>
    <source>
        <strain evidence="2">Wonlab-2016</strain>
    </source>
</reference>
<dbReference type="InterPro" id="IPR009057">
    <property type="entry name" value="Homeodomain-like_sf"/>
</dbReference>
<gene>
    <name evidence="2" type="ORF">BaRGS_00016657</name>
</gene>
<proteinExistence type="predicted"/>